<reference evidence="1 2" key="1">
    <citation type="journal article" date="2023" name="Sci. Data">
        <title>Genome assembly of the Korean intertidal mud-creeper Batillaria attramentaria.</title>
        <authorList>
            <person name="Patra A.K."/>
            <person name="Ho P.T."/>
            <person name="Jun S."/>
            <person name="Lee S.J."/>
            <person name="Kim Y."/>
            <person name="Won Y.J."/>
        </authorList>
    </citation>
    <scope>NUCLEOTIDE SEQUENCE [LARGE SCALE GENOMIC DNA]</scope>
    <source>
        <strain evidence="1">Wonlab-2016</strain>
    </source>
</reference>
<proteinExistence type="predicted"/>
<evidence type="ECO:0000313" key="1">
    <source>
        <dbReference type="EMBL" id="KAK7476356.1"/>
    </source>
</evidence>
<dbReference type="Proteomes" id="UP001519460">
    <property type="component" value="Unassembled WGS sequence"/>
</dbReference>
<dbReference type="EMBL" id="JACVVK020000378">
    <property type="protein sequence ID" value="KAK7476356.1"/>
    <property type="molecule type" value="Genomic_DNA"/>
</dbReference>
<organism evidence="1 2">
    <name type="scientific">Batillaria attramentaria</name>
    <dbReference type="NCBI Taxonomy" id="370345"/>
    <lineage>
        <taxon>Eukaryota</taxon>
        <taxon>Metazoa</taxon>
        <taxon>Spiralia</taxon>
        <taxon>Lophotrochozoa</taxon>
        <taxon>Mollusca</taxon>
        <taxon>Gastropoda</taxon>
        <taxon>Caenogastropoda</taxon>
        <taxon>Sorbeoconcha</taxon>
        <taxon>Cerithioidea</taxon>
        <taxon>Batillariidae</taxon>
        <taxon>Batillaria</taxon>
    </lineage>
</organism>
<gene>
    <name evidence="1" type="ORF">BaRGS_00032415</name>
</gene>
<keyword evidence="2" id="KW-1185">Reference proteome</keyword>
<accession>A0ABD0JNQ3</accession>
<sequence length="121" mass="13413">MHVRISGSPLRSTAEVVVGQVLSDAHPSPYLALLDLVLTPSPRNSGARGAKSERIPAQMTVFPALFFRAVMSHAKYHTSSRGEPMVSGERCKAIQKQGKFADKTWCEMRQKECREENEELG</sequence>
<comment type="caution">
    <text evidence="1">The sequence shown here is derived from an EMBL/GenBank/DDBJ whole genome shotgun (WGS) entry which is preliminary data.</text>
</comment>
<protein>
    <submittedName>
        <fullName evidence="1">Uncharacterized protein</fullName>
    </submittedName>
</protein>
<name>A0ABD0JNQ3_9CAEN</name>
<dbReference type="AlphaFoldDB" id="A0ABD0JNQ3"/>
<evidence type="ECO:0000313" key="2">
    <source>
        <dbReference type="Proteomes" id="UP001519460"/>
    </source>
</evidence>